<dbReference type="AlphaFoldDB" id="A0A4R7UVF8"/>
<comment type="caution">
    <text evidence="1">The sequence shown here is derived from an EMBL/GenBank/DDBJ whole genome shotgun (WGS) entry which is preliminary data.</text>
</comment>
<accession>A0A4R7UVF8</accession>
<keyword evidence="2" id="KW-1185">Reference proteome</keyword>
<sequence>MRGMLRARRRGFFKRVYEVSSDDQPVTTLVGGRRESCEFDIAGQGYRIERVNRRQFRLTGPDGAVATADRNSGREWAIHASSGNLTLARPSIWRSRWEVRQRGTAKGEIRQDGMFTKTYSAGVPTDVPLPVTVLAFYVVLVLFARDQAAAAAASSS</sequence>
<gene>
    <name evidence="1" type="ORF">CLV71_12938</name>
</gene>
<organism evidence="1 2">
    <name type="scientific">Actinophytocola oryzae</name>
    <dbReference type="NCBI Taxonomy" id="502181"/>
    <lineage>
        <taxon>Bacteria</taxon>
        <taxon>Bacillati</taxon>
        <taxon>Actinomycetota</taxon>
        <taxon>Actinomycetes</taxon>
        <taxon>Pseudonocardiales</taxon>
        <taxon>Pseudonocardiaceae</taxon>
    </lineage>
</organism>
<evidence type="ECO:0000313" key="2">
    <source>
        <dbReference type="Proteomes" id="UP000294927"/>
    </source>
</evidence>
<evidence type="ECO:0000313" key="1">
    <source>
        <dbReference type="EMBL" id="TDV37575.1"/>
    </source>
</evidence>
<proteinExistence type="predicted"/>
<dbReference type="Proteomes" id="UP000294927">
    <property type="component" value="Unassembled WGS sequence"/>
</dbReference>
<reference evidence="1 2" key="1">
    <citation type="submission" date="2019-03" db="EMBL/GenBank/DDBJ databases">
        <title>Genomic Encyclopedia of Archaeal and Bacterial Type Strains, Phase II (KMG-II): from individual species to whole genera.</title>
        <authorList>
            <person name="Goeker M."/>
        </authorList>
    </citation>
    <scope>NUCLEOTIDE SEQUENCE [LARGE SCALE GENOMIC DNA]</scope>
    <source>
        <strain evidence="1 2">DSM 45499</strain>
    </source>
</reference>
<dbReference type="EMBL" id="SOCP01000029">
    <property type="protein sequence ID" value="TDV37575.1"/>
    <property type="molecule type" value="Genomic_DNA"/>
</dbReference>
<protein>
    <submittedName>
        <fullName evidence="1">Uncharacterized protein</fullName>
    </submittedName>
</protein>
<name>A0A4R7UVF8_9PSEU</name>